<dbReference type="RefSeq" id="WP_007277820.1">
    <property type="nucleotide sequence ID" value="NZ_ABCK01000005.1"/>
</dbReference>
<keyword evidence="7" id="KW-1185">Reference proteome</keyword>
<dbReference type="eggNOG" id="COG3791">
    <property type="taxonomic scope" value="Bacteria"/>
</dbReference>
<dbReference type="SUPFAM" id="SSF51316">
    <property type="entry name" value="Mss4-like"/>
    <property type="match status" value="1"/>
</dbReference>
<dbReference type="OrthoDB" id="4188830at2"/>
<accession>A6DIU2</accession>
<evidence type="ECO:0000256" key="4">
    <source>
        <dbReference type="ARBA" id="ARBA00023239"/>
    </source>
</evidence>
<evidence type="ECO:0000256" key="3">
    <source>
        <dbReference type="ARBA" id="ARBA00022833"/>
    </source>
</evidence>
<dbReference type="InterPro" id="IPR006913">
    <property type="entry name" value="CENP-V/GFA"/>
</dbReference>
<dbReference type="GO" id="GO:0046872">
    <property type="term" value="F:metal ion binding"/>
    <property type="evidence" value="ECO:0007669"/>
    <property type="project" value="UniProtKB-KW"/>
</dbReference>
<proteinExistence type="inferred from homology"/>
<comment type="similarity">
    <text evidence="1">Belongs to the Gfa family.</text>
</comment>
<evidence type="ECO:0000313" key="6">
    <source>
        <dbReference type="EMBL" id="EDM28378.1"/>
    </source>
</evidence>
<name>A6DIU2_9BACT</name>
<organism evidence="6 7">
    <name type="scientific">Lentisphaera araneosa HTCC2155</name>
    <dbReference type="NCBI Taxonomy" id="313628"/>
    <lineage>
        <taxon>Bacteria</taxon>
        <taxon>Pseudomonadati</taxon>
        <taxon>Lentisphaerota</taxon>
        <taxon>Lentisphaeria</taxon>
        <taxon>Lentisphaerales</taxon>
        <taxon>Lentisphaeraceae</taxon>
        <taxon>Lentisphaera</taxon>
    </lineage>
</organism>
<dbReference type="PANTHER" id="PTHR33337:SF40">
    <property type="entry name" value="CENP-V_GFA DOMAIN-CONTAINING PROTEIN-RELATED"/>
    <property type="match status" value="1"/>
</dbReference>
<comment type="caution">
    <text evidence="6">The sequence shown here is derived from an EMBL/GenBank/DDBJ whole genome shotgun (WGS) entry which is preliminary data.</text>
</comment>
<evidence type="ECO:0000313" key="7">
    <source>
        <dbReference type="Proteomes" id="UP000004947"/>
    </source>
</evidence>
<keyword evidence="2" id="KW-0479">Metal-binding</keyword>
<evidence type="ECO:0000256" key="1">
    <source>
        <dbReference type="ARBA" id="ARBA00005495"/>
    </source>
</evidence>
<protein>
    <submittedName>
        <fullName evidence="6">Glutathione-dependent formaldehyde-activating, GFA</fullName>
    </submittedName>
</protein>
<dbReference type="EMBL" id="ABCK01000005">
    <property type="protein sequence ID" value="EDM28378.1"/>
    <property type="molecule type" value="Genomic_DNA"/>
</dbReference>
<dbReference type="Pfam" id="PF04828">
    <property type="entry name" value="GFA"/>
    <property type="match status" value="1"/>
</dbReference>
<feature type="domain" description="CENP-V/GFA" evidence="5">
    <location>
        <begin position="7"/>
        <end position="120"/>
    </location>
</feature>
<sequence>MSKSIENTGQCLCGAVKIHAKSMSNDVGACHCEMCRKWAGAPYLGVDCKDSVKFDGTENIKIFNSSEWAERGFCSECSTHLFYHLKKNDQFIVPIGLFDNQMELNFDHEIFIDSKPDYYSFKNETHKMTGAEVFAMFSEE</sequence>
<dbReference type="PANTHER" id="PTHR33337">
    <property type="entry name" value="GFA DOMAIN-CONTAINING PROTEIN"/>
    <property type="match status" value="1"/>
</dbReference>
<gene>
    <name evidence="6" type="ORF">LNTAR_10696</name>
</gene>
<dbReference type="InterPro" id="IPR011057">
    <property type="entry name" value="Mss4-like_sf"/>
</dbReference>
<dbReference type="Proteomes" id="UP000004947">
    <property type="component" value="Unassembled WGS sequence"/>
</dbReference>
<dbReference type="GO" id="GO:0016846">
    <property type="term" value="F:carbon-sulfur lyase activity"/>
    <property type="evidence" value="ECO:0007669"/>
    <property type="project" value="InterPro"/>
</dbReference>
<evidence type="ECO:0000259" key="5">
    <source>
        <dbReference type="PROSITE" id="PS51891"/>
    </source>
</evidence>
<dbReference type="Gene3D" id="3.90.1590.10">
    <property type="entry name" value="glutathione-dependent formaldehyde- activating enzyme (gfa)"/>
    <property type="match status" value="1"/>
</dbReference>
<dbReference type="AlphaFoldDB" id="A6DIU2"/>
<dbReference type="STRING" id="313628.LNTAR_10696"/>
<keyword evidence="3" id="KW-0862">Zinc</keyword>
<keyword evidence="4" id="KW-0456">Lyase</keyword>
<evidence type="ECO:0000256" key="2">
    <source>
        <dbReference type="ARBA" id="ARBA00022723"/>
    </source>
</evidence>
<reference evidence="6 7" key="1">
    <citation type="journal article" date="2010" name="J. Bacteriol.">
        <title>Genome sequence of Lentisphaera araneosa HTCC2155T, the type species of the order Lentisphaerales in the phylum Lentisphaerae.</title>
        <authorList>
            <person name="Thrash J.C."/>
            <person name="Cho J.C."/>
            <person name="Vergin K.L."/>
            <person name="Morris R.M."/>
            <person name="Giovannoni S.J."/>
        </authorList>
    </citation>
    <scope>NUCLEOTIDE SEQUENCE [LARGE SCALE GENOMIC DNA]</scope>
    <source>
        <strain evidence="6 7">HTCC2155</strain>
    </source>
</reference>
<dbReference type="PROSITE" id="PS51891">
    <property type="entry name" value="CENP_V_GFA"/>
    <property type="match status" value="1"/>
</dbReference>